<feature type="transmembrane region" description="Helical" evidence="7">
    <location>
        <begin position="20"/>
        <end position="39"/>
    </location>
</feature>
<feature type="transmembrane region" description="Helical" evidence="7">
    <location>
        <begin position="252"/>
        <end position="274"/>
    </location>
</feature>
<sequence length="765" mass="85480">MENLERRIARWIMGHHRRWWFLVFTPLVVLMLATGIRNLEFAGNYRVFFSEDNPQLQAFDELEKTYTQDDNIIFLLIPENDQVFTRETLAAVQDLTKAAWKIPYSLRVDSLTNFQHTEARGDKLIVRSLVGNPEELSEEAIERIRKIALAEPLLVGKLLPKTAKVTLVNVAVQMPRQNEAREIPEVVAAARRIVDDIAFLYPHLKIRLSGMVFMNHAFSVAAMDDLSLLMFVSLGVMVVVLVLLLRNIWGLFATLLVITLSILVSLGIGGYLGIPFTPPSASAPLIILTVALANSVHILVIFYQGLTPGAKKAGREVAMQESLRLNLQPIFLTSLTTTIGFLTLNLSEVPPFRDMGNFVVIGITSSFILSVTFLPALMTLLPARERPMNWESAMMNHLAGFVVRHRGRLFGSMVGITLVLIAFIPQNELNDVFVHYLDERVEFRQDTDILNEHLGGLYRIDYPLDSGKANGIHDPDFLRDIDAFAKWLREQPEVIHINTITDTLKRLNKNLHGDDSAWNKLPNTRDMAAQYLLLYEIALPYGLDLNNQINVNKSATRLGATIRVLSTKEILALDRRAREWLEKNTRIQPTEGTSPTMMFTHIGARNARAMIGATTLALVLISLILVVALRSVKIGLVSMIPNLIPAAMAFGLWGIWVGEIGLALSVVTSMTLGIVVDDTIHFLSKYRRARQERNATPEEAAHYAFSRAGMPLIITTLVLVVGFLVLTLSSFYPNSGMGLMTALILAFALIADFLLLPPLLIRIKA</sequence>
<evidence type="ECO:0000259" key="8">
    <source>
        <dbReference type="PROSITE" id="PS50156"/>
    </source>
</evidence>
<evidence type="ECO:0000256" key="3">
    <source>
        <dbReference type="ARBA" id="ARBA00022475"/>
    </source>
</evidence>
<evidence type="ECO:0000256" key="2">
    <source>
        <dbReference type="ARBA" id="ARBA00010157"/>
    </source>
</evidence>
<keyword evidence="3" id="KW-1003">Cell membrane</keyword>
<feature type="transmembrane region" description="Helical" evidence="7">
    <location>
        <begin position="662"/>
        <end position="683"/>
    </location>
</feature>
<feature type="transmembrane region" description="Helical" evidence="7">
    <location>
        <begin position="226"/>
        <end position="245"/>
    </location>
</feature>
<dbReference type="PANTHER" id="PTHR33406">
    <property type="entry name" value="MEMBRANE PROTEIN MJ1562-RELATED"/>
    <property type="match status" value="1"/>
</dbReference>
<evidence type="ECO:0000256" key="4">
    <source>
        <dbReference type="ARBA" id="ARBA00022692"/>
    </source>
</evidence>
<keyword evidence="5 7" id="KW-1133">Transmembrane helix</keyword>
<reference evidence="9" key="1">
    <citation type="submission" date="2019-02" db="EMBL/GenBank/DDBJ databases">
        <authorList>
            <person name="Gruber-Vodicka R. H."/>
            <person name="Seah K. B. B."/>
        </authorList>
    </citation>
    <scope>NUCLEOTIDE SEQUENCE</scope>
    <source>
        <strain evidence="9">BECK_DK47</strain>
    </source>
</reference>
<keyword evidence="4 7" id="KW-0812">Transmembrane</keyword>
<dbReference type="InterPro" id="IPR050545">
    <property type="entry name" value="Mycobact_MmpL"/>
</dbReference>
<dbReference type="InterPro" id="IPR000731">
    <property type="entry name" value="SSD"/>
</dbReference>
<feature type="transmembrane region" description="Helical" evidence="7">
    <location>
        <begin position="712"/>
        <end position="732"/>
    </location>
</feature>
<comment type="similarity">
    <text evidence="2">Belongs to the resistance-nodulation-cell division (RND) (TC 2.A.6) family. MmpL subfamily.</text>
</comment>
<feature type="domain" description="SSD" evidence="8">
    <location>
        <begin position="635"/>
        <end position="762"/>
    </location>
</feature>
<keyword evidence="6 7" id="KW-0472">Membrane</keyword>
<gene>
    <name evidence="9" type="ORF">BECKDK2373B_GA0170837_106211</name>
</gene>
<accession>A0A450SS96</accession>
<dbReference type="EMBL" id="CAADEX010000062">
    <property type="protein sequence ID" value="VFJ56947.1"/>
    <property type="molecule type" value="Genomic_DNA"/>
</dbReference>
<dbReference type="InterPro" id="IPR004869">
    <property type="entry name" value="MMPL_dom"/>
</dbReference>
<evidence type="ECO:0000256" key="7">
    <source>
        <dbReference type="SAM" id="Phobius"/>
    </source>
</evidence>
<dbReference type="AlphaFoldDB" id="A0A450SS96"/>
<organism evidence="9">
    <name type="scientific">Candidatus Kentrum sp. DK</name>
    <dbReference type="NCBI Taxonomy" id="2126562"/>
    <lineage>
        <taxon>Bacteria</taxon>
        <taxon>Pseudomonadati</taxon>
        <taxon>Pseudomonadota</taxon>
        <taxon>Gammaproteobacteria</taxon>
        <taxon>Candidatus Kentrum</taxon>
    </lineage>
</organism>
<comment type="subcellular location">
    <subcellularLocation>
        <location evidence="1">Cell membrane</location>
        <topology evidence="1">Multi-pass membrane protein</topology>
    </subcellularLocation>
</comment>
<dbReference type="GO" id="GO:0005886">
    <property type="term" value="C:plasma membrane"/>
    <property type="evidence" value="ECO:0007669"/>
    <property type="project" value="UniProtKB-SubCell"/>
</dbReference>
<dbReference type="Pfam" id="PF03176">
    <property type="entry name" value="MMPL"/>
    <property type="match status" value="2"/>
</dbReference>
<feature type="transmembrane region" description="Helical" evidence="7">
    <location>
        <begin position="327"/>
        <end position="346"/>
    </location>
</feature>
<name>A0A450SS96_9GAMM</name>
<evidence type="ECO:0000256" key="1">
    <source>
        <dbReference type="ARBA" id="ARBA00004651"/>
    </source>
</evidence>
<feature type="transmembrane region" description="Helical" evidence="7">
    <location>
        <begin position="609"/>
        <end position="629"/>
    </location>
</feature>
<feature type="transmembrane region" description="Helical" evidence="7">
    <location>
        <begin position="286"/>
        <end position="306"/>
    </location>
</feature>
<proteinExistence type="inferred from homology"/>
<evidence type="ECO:0000256" key="5">
    <source>
        <dbReference type="ARBA" id="ARBA00022989"/>
    </source>
</evidence>
<feature type="transmembrane region" description="Helical" evidence="7">
    <location>
        <begin position="636"/>
        <end position="656"/>
    </location>
</feature>
<dbReference type="Gene3D" id="1.20.1640.10">
    <property type="entry name" value="Multidrug efflux transporter AcrB transmembrane domain"/>
    <property type="match status" value="2"/>
</dbReference>
<evidence type="ECO:0000256" key="6">
    <source>
        <dbReference type="ARBA" id="ARBA00023136"/>
    </source>
</evidence>
<dbReference type="PANTHER" id="PTHR33406:SF6">
    <property type="entry name" value="MEMBRANE PROTEIN YDGH-RELATED"/>
    <property type="match status" value="1"/>
</dbReference>
<feature type="transmembrane region" description="Helical" evidence="7">
    <location>
        <begin position="407"/>
        <end position="424"/>
    </location>
</feature>
<feature type="domain" description="SSD" evidence="8">
    <location>
        <begin position="252"/>
        <end position="380"/>
    </location>
</feature>
<protein>
    <recommendedName>
        <fullName evidence="8">SSD domain-containing protein</fullName>
    </recommendedName>
</protein>
<dbReference type="SUPFAM" id="SSF82866">
    <property type="entry name" value="Multidrug efflux transporter AcrB transmembrane domain"/>
    <property type="match status" value="2"/>
</dbReference>
<feature type="transmembrane region" description="Helical" evidence="7">
    <location>
        <begin position="358"/>
        <end position="381"/>
    </location>
</feature>
<evidence type="ECO:0000313" key="9">
    <source>
        <dbReference type="EMBL" id="VFJ56947.1"/>
    </source>
</evidence>
<feature type="transmembrane region" description="Helical" evidence="7">
    <location>
        <begin position="738"/>
        <end position="761"/>
    </location>
</feature>
<dbReference type="PROSITE" id="PS50156">
    <property type="entry name" value="SSD"/>
    <property type="match status" value="2"/>
</dbReference>